<dbReference type="InterPro" id="IPR002711">
    <property type="entry name" value="HNH"/>
</dbReference>
<dbReference type="EMBL" id="PNHG01000004">
    <property type="protein sequence ID" value="PMC64851.1"/>
    <property type="molecule type" value="Genomic_DNA"/>
</dbReference>
<keyword evidence="2" id="KW-0378">Hydrolase</keyword>
<proteinExistence type="predicted"/>
<evidence type="ECO:0000313" key="2">
    <source>
        <dbReference type="EMBL" id="PMC64851.1"/>
    </source>
</evidence>
<dbReference type="Gene3D" id="1.10.30.50">
    <property type="match status" value="1"/>
</dbReference>
<keyword evidence="3" id="KW-1185">Reference proteome</keyword>
<dbReference type="InterPro" id="IPR003615">
    <property type="entry name" value="HNH_nuc"/>
</dbReference>
<sequence>MTSFAASVAGLTNPIETLASFDAQELISLGCKPALMREWAKVHKVYYGSTKFTRKQANAIKIARSTRKSMDQLVYIESRLSSIKDPAEKWRLRLALLSVPGDYATLQRRSKNIVPEVDKPAPEPTVGFGRSNKKRRPIIITALEEDAAVLEFAARQNLGDGPAGPQMYEKLMAILGLRPDEGETPSGIAPAAPRPLVLIPLDEQIKIMSGAGDDVILGLTDGTTMTGAEFLAQNFGDILEVAMFHPQEGPVNLYDTQRFANQKQRDLARATMPTCPVPDCRHAADNCEVHHIKAWSQGGMTNMNNLAMLCRYHNRTNDDDPTKPHRGRLENIRGAPMWRSPRGYLVPNTVHPYGAMTLLYGR</sequence>
<dbReference type="Proteomes" id="UP000235836">
    <property type="component" value="Unassembled WGS sequence"/>
</dbReference>
<dbReference type="RefSeq" id="WP_102723661.1">
    <property type="nucleotide sequence ID" value="NZ_JBHRZL010000010.1"/>
</dbReference>
<keyword evidence="2" id="KW-0540">Nuclease</keyword>
<protein>
    <submittedName>
        <fullName evidence="2">HNH endonuclease</fullName>
    </submittedName>
</protein>
<comment type="caution">
    <text evidence="2">The sequence shown here is derived from an EMBL/GenBank/DDBJ whole genome shotgun (WGS) entry which is preliminary data.</text>
</comment>
<dbReference type="AlphaFoldDB" id="A0A2N6T6B3"/>
<feature type="domain" description="HNH nuclease" evidence="1">
    <location>
        <begin position="257"/>
        <end position="315"/>
    </location>
</feature>
<keyword evidence="2" id="KW-0255">Endonuclease</keyword>
<dbReference type="GO" id="GO:0008270">
    <property type="term" value="F:zinc ion binding"/>
    <property type="evidence" value="ECO:0007669"/>
    <property type="project" value="InterPro"/>
</dbReference>
<dbReference type="GO" id="GO:0003676">
    <property type="term" value="F:nucleic acid binding"/>
    <property type="evidence" value="ECO:0007669"/>
    <property type="project" value="InterPro"/>
</dbReference>
<evidence type="ECO:0000259" key="1">
    <source>
        <dbReference type="SMART" id="SM00507"/>
    </source>
</evidence>
<dbReference type="SMART" id="SM00507">
    <property type="entry name" value="HNHc"/>
    <property type="match status" value="1"/>
</dbReference>
<dbReference type="Pfam" id="PF01844">
    <property type="entry name" value="HNH"/>
    <property type="match status" value="1"/>
</dbReference>
<evidence type="ECO:0000313" key="3">
    <source>
        <dbReference type="Proteomes" id="UP000235836"/>
    </source>
</evidence>
<dbReference type="CDD" id="cd00085">
    <property type="entry name" value="HNHc"/>
    <property type="match status" value="1"/>
</dbReference>
<dbReference type="GO" id="GO:0004519">
    <property type="term" value="F:endonuclease activity"/>
    <property type="evidence" value="ECO:0007669"/>
    <property type="project" value="UniProtKB-KW"/>
</dbReference>
<name>A0A2N6T6B3_9CORY</name>
<organism evidence="2 3">
    <name type="scientific">Corynebacterium tuscaniense</name>
    <dbReference type="NCBI Taxonomy" id="302449"/>
    <lineage>
        <taxon>Bacteria</taxon>
        <taxon>Bacillati</taxon>
        <taxon>Actinomycetota</taxon>
        <taxon>Actinomycetes</taxon>
        <taxon>Mycobacteriales</taxon>
        <taxon>Corynebacteriaceae</taxon>
        <taxon>Corynebacterium</taxon>
    </lineage>
</organism>
<accession>A0A2N6T6B3</accession>
<gene>
    <name evidence="2" type="ORF">CJ203_04165</name>
</gene>
<reference evidence="2 3" key="1">
    <citation type="submission" date="2017-09" db="EMBL/GenBank/DDBJ databases">
        <title>Bacterial strain isolated from the female urinary microbiota.</title>
        <authorList>
            <person name="Thomas-White K."/>
            <person name="Kumar N."/>
            <person name="Forster S."/>
            <person name="Putonti C."/>
            <person name="Lawley T."/>
            <person name="Wolfe A.J."/>
        </authorList>
    </citation>
    <scope>NUCLEOTIDE SEQUENCE [LARGE SCALE GENOMIC DNA]</scope>
    <source>
        <strain evidence="2 3">UMB0792</strain>
    </source>
</reference>